<proteinExistence type="inferred from homology"/>
<keyword evidence="6 11" id="KW-0798">TonB box</keyword>
<accession>A0A235BZ31</accession>
<dbReference type="Gene3D" id="2.60.40.1120">
    <property type="entry name" value="Carboxypeptidase-like, regulatory domain"/>
    <property type="match status" value="1"/>
</dbReference>
<dbReference type="Gene3D" id="2.40.170.20">
    <property type="entry name" value="TonB-dependent receptor, beta-barrel domain"/>
    <property type="match status" value="1"/>
</dbReference>
<dbReference type="SUPFAM" id="SSF49464">
    <property type="entry name" value="Carboxypeptidase regulatory domain-like"/>
    <property type="match status" value="1"/>
</dbReference>
<keyword evidence="5" id="KW-0732">Signal</keyword>
<reference evidence="14 15" key="1">
    <citation type="submission" date="2017-07" db="EMBL/GenBank/DDBJ databases">
        <title>Recovery of genomes from metagenomes via a dereplication, aggregation, and scoring strategy.</title>
        <authorList>
            <person name="Sieber C.M."/>
            <person name="Probst A.J."/>
            <person name="Sharrar A."/>
            <person name="Thomas B.C."/>
            <person name="Hess M."/>
            <person name="Tringe S.G."/>
            <person name="Banfield J.F."/>
        </authorList>
    </citation>
    <scope>NUCLEOTIDE SEQUENCE [LARGE SCALE GENOMIC DNA]</scope>
    <source>
        <strain evidence="14">JGI_Cruoil_03_44_89</strain>
    </source>
</reference>
<evidence type="ECO:0000256" key="10">
    <source>
        <dbReference type="PROSITE-ProRule" id="PRU01360"/>
    </source>
</evidence>
<comment type="subcellular location">
    <subcellularLocation>
        <location evidence="1 10">Cell outer membrane</location>
        <topology evidence="1 10">Multi-pass membrane protein</topology>
    </subcellularLocation>
</comment>
<keyword evidence="4 10" id="KW-0812">Transmembrane</keyword>
<dbReference type="AlphaFoldDB" id="A0A235BZ31"/>
<gene>
    <name evidence="14" type="ORF">CH333_00590</name>
</gene>
<evidence type="ECO:0000256" key="8">
    <source>
        <dbReference type="ARBA" id="ARBA00023170"/>
    </source>
</evidence>
<evidence type="ECO:0000256" key="9">
    <source>
        <dbReference type="ARBA" id="ARBA00023237"/>
    </source>
</evidence>
<dbReference type="Proteomes" id="UP000215215">
    <property type="component" value="Unassembled WGS sequence"/>
</dbReference>
<sequence>MVWLIYILPLFLSEPEIKVSGYVRNKETGLPLTPASVFLEETEYGTYTDESGHYSLRGIPEGKYILTARMIGFETIKKEIEVKMDKTERVNFYLIPYPIEMKEVLVCAHSSDITIITREDIEKTNQDDIGGILNSLPGISVRNGGTSKLISIRGCDPNKVKVLLDGIPVNDEGGGTVDLSAIPKDVVERIEIVKGGIILHGEDAMGGVINIVTSMKRERRRVWIKVGSFNTQDYGIAFSPFFSLQFTKRDDFIYKDGSSLGMRRENSSFSSYNLFFKIPRNLAILKTVVEFHYFARESGMPGAIEQLTPGATSREKKAVFQGEITFPAITSKTYLTGENWGYVDSLSWSKMDTYHHNITYGQILTGRWNWRNNNISYGCSYRRASLLVDDRIRPKSNLNRKRDEGSLWFKNETRFGSHTRCVITSCIKYDMVQGIPPLTMPKMGVAISKGEIYVFGLCANWGKSYRVPSFHELFWVPDIFAMGNPDLLPERATNLEYGLNISLPFYGTLRGDIAFFYTDIYDVIIWRRRLYDRYSPENVSRARICGREERISWEGPQLECEVNHTYLNARNFGEEYHRNRLVLRPEHRVTLKMGVKFWRFYSNLEWRWVDKRYIREANTKWLPPYCVIDVNTGMKVNLFEKEVEIRIESCNLGDENYEILERYPMPKRSWTVSLDVYF</sequence>
<evidence type="ECO:0000256" key="5">
    <source>
        <dbReference type="ARBA" id="ARBA00022729"/>
    </source>
</evidence>
<keyword evidence="7 10" id="KW-0472">Membrane</keyword>
<dbReference type="Gene3D" id="2.170.130.10">
    <property type="entry name" value="TonB-dependent receptor, plug domain"/>
    <property type="match status" value="1"/>
</dbReference>
<dbReference type="InterPro" id="IPR039426">
    <property type="entry name" value="TonB-dep_rcpt-like"/>
</dbReference>
<dbReference type="InterPro" id="IPR037066">
    <property type="entry name" value="Plug_dom_sf"/>
</dbReference>
<evidence type="ECO:0000256" key="1">
    <source>
        <dbReference type="ARBA" id="ARBA00004571"/>
    </source>
</evidence>
<feature type="domain" description="TonB-dependent receptor-like beta-barrel" evidence="12">
    <location>
        <begin position="459"/>
        <end position="642"/>
    </location>
</feature>
<organism evidence="14 15">
    <name type="scientific">candidate division WOR-3 bacterium JGI_Cruoil_03_44_89</name>
    <dbReference type="NCBI Taxonomy" id="1973748"/>
    <lineage>
        <taxon>Bacteria</taxon>
        <taxon>Bacteria division WOR-3</taxon>
    </lineage>
</organism>
<evidence type="ECO:0000256" key="2">
    <source>
        <dbReference type="ARBA" id="ARBA00022448"/>
    </source>
</evidence>
<keyword evidence="8" id="KW-0675">Receptor</keyword>
<evidence type="ECO:0000259" key="13">
    <source>
        <dbReference type="Pfam" id="PF07715"/>
    </source>
</evidence>
<evidence type="ECO:0008006" key="16">
    <source>
        <dbReference type="Google" id="ProtNLM"/>
    </source>
</evidence>
<evidence type="ECO:0000256" key="7">
    <source>
        <dbReference type="ARBA" id="ARBA00023136"/>
    </source>
</evidence>
<evidence type="ECO:0000256" key="11">
    <source>
        <dbReference type="RuleBase" id="RU003357"/>
    </source>
</evidence>
<dbReference type="PROSITE" id="PS52016">
    <property type="entry name" value="TONB_DEPENDENT_REC_3"/>
    <property type="match status" value="1"/>
</dbReference>
<keyword evidence="9 10" id="KW-0998">Cell outer membrane</keyword>
<dbReference type="PANTHER" id="PTHR30069">
    <property type="entry name" value="TONB-DEPENDENT OUTER MEMBRANE RECEPTOR"/>
    <property type="match status" value="1"/>
</dbReference>
<feature type="domain" description="TonB-dependent receptor plug" evidence="13">
    <location>
        <begin position="111"/>
        <end position="208"/>
    </location>
</feature>
<dbReference type="PANTHER" id="PTHR30069:SF29">
    <property type="entry name" value="HEMOGLOBIN AND HEMOGLOBIN-HAPTOGLOBIN-BINDING PROTEIN 1-RELATED"/>
    <property type="match status" value="1"/>
</dbReference>
<comment type="similarity">
    <text evidence="10 11">Belongs to the TonB-dependent receptor family.</text>
</comment>
<dbReference type="EMBL" id="NOZQ01000006">
    <property type="protein sequence ID" value="OYD17531.1"/>
    <property type="molecule type" value="Genomic_DNA"/>
</dbReference>
<dbReference type="InterPro" id="IPR036942">
    <property type="entry name" value="Beta-barrel_TonB_sf"/>
</dbReference>
<dbReference type="GO" id="GO:0009279">
    <property type="term" value="C:cell outer membrane"/>
    <property type="evidence" value="ECO:0007669"/>
    <property type="project" value="UniProtKB-SubCell"/>
</dbReference>
<dbReference type="InterPro" id="IPR012910">
    <property type="entry name" value="Plug_dom"/>
</dbReference>
<dbReference type="GO" id="GO:0015344">
    <property type="term" value="F:siderophore uptake transmembrane transporter activity"/>
    <property type="evidence" value="ECO:0007669"/>
    <property type="project" value="TreeGrafter"/>
</dbReference>
<dbReference type="Pfam" id="PF00593">
    <property type="entry name" value="TonB_dep_Rec_b-barrel"/>
    <property type="match status" value="1"/>
</dbReference>
<keyword evidence="2 10" id="KW-0813">Transport</keyword>
<evidence type="ECO:0000256" key="4">
    <source>
        <dbReference type="ARBA" id="ARBA00022692"/>
    </source>
</evidence>
<evidence type="ECO:0000259" key="12">
    <source>
        <dbReference type="Pfam" id="PF00593"/>
    </source>
</evidence>
<keyword evidence="3 10" id="KW-1134">Transmembrane beta strand</keyword>
<dbReference type="InterPro" id="IPR008969">
    <property type="entry name" value="CarboxyPept-like_regulatory"/>
</dbReference>
<protein>
    <recommendedName>
        <fullName evidence="16">TonB-dependent receptor plug domain-containing protein</fullName>
    </recommendedName>
</protein>
<dbReference type="Pfam" id="PF07715">
    <property type="entry name" value="Plug"/>
    <property type="match status" value="1"/>
</dbReference>
<evidence type="ECO:0000256" key="3">
    <source>
        <dbReference type="ARBA" id="ARBA00022452"/>
    </source>
</evidence>
<evidence type="ECO:0000256" key="6">
    <source>
        <dbReference type="ARBA" id="ARBA00023077"/>
    </source>
</evidence>
<comment type="caution">
    <text evidence="14">The sequence shown here is derived from an EMBL/GenBank/DDBJ whole genome shotgun (WGS) entry which is preliminary data.</text>
</comment>
<name>A0A235BZ31_UNCW3</name>
<dbReference type="Pfam" id="PF13715">
    <property type="entry name" value="CarbopepD_reg_2"/>
    <property type="match status" value="1"/>
</dbReference>
<evidence type="ECO:0000313" key="15">
    <source>
        <dbReference type="Proteomes" id="UP000215215"/>
    </source>
</evidence>
<dbReference type="GO" id="GO:0044718">
    <property type="term" value="P:siderophore transmembrane transport"/>
    <property type="evidence" value="ECO:0007669"/>
    <property type="project" value="TreeGrafter"/>
</dbReference>
<dbReference type="SUPFAM" id="SSF56935">
    <property type="entry name" value="Porins"/>
    <property type="match status" value="1"/>
</dbReference>
<dbReference type="InterPro" id="IPR000531">
    <property type="entry name" value="Beta-barrel_TonB"/>
</dbReference>
<evidence type="ECO:0000313" key="14">
    <source>
        <dbReference type="EMBL" id="OYD17531.1"/>
    </source>
</evidence>